<reference evidence="5 6" key="1">
    <citation type="submission" date="2013-03" db="EMBL/GenBank/DDBJ databases">
        <authorList>
            <person name="Linke B."/>
        </authorList>
    </citation>
    <scope>NUCLEOTIDE SEQUENCE [LARGE SCALE GENOMIC DNA]</scope>
    <source>
        <strain evidence="5 6">B13</strain>
    </source>
</reference>
<dbReference type="Pfam" id="PF12833">
    <property type="entry name" value="HTH_18"/>
    <property type="match status" value="1"/>
</dbReference>
<dbReference type="GO" id="GO:0003700">
    <property type="term" value="F:DNA-binding transcription factor activity"/>
    <property type="evidence" value="ECO:0007669"/>
    <property type="project" value="InterPro"/>
</dbReference>
<dbReference type="GO" id="GO:0009893">
    <property type="term" value="P:positive regulation of metabolic process"/>
    <property type="evidence" value="ECO:0007669"/>
    <property type="project" value="UniProtKB-ARBA"/>
</dbReference>
<dbReference type="PATRIC" id="fig|1301098.3.peg.34"/>
<dbReference type="InterPro" id="IPR018060">
    <property type="entry name" value="HTH_AraC"/>
</dbReference>
<evidence type="ECO:0000256" key="3">
    <source>
        <dbReference type="ARBA" id="ARBA00023163"/>
    </source>
</evidence>
<evidence type="ECO:0000256" key="2">
    <source>
        <dbReference type="ARBA" id="ARBA00023125"/>
    </source>
</evidence>
<keyword evidence="1" id="KW-0805">Transcription regulation</keyword>
<dbReference type="InterPro" id="IPR009057">
    <property type="entry name" value="Homeodomain-like_sf"/>
</dbReference>
<dbReference type="eggNOG" id="COG4977">
    <property type="taxonomic scope" value="Bacteria"/>
</dbReference>
<dbReference type="InterPro" id="IPR009594">
    <property type="entry name" value="Tscrpt_reg_HTH_AraC_N"/>
</dbReference>
<evidence type="ECO:0000259" key="4">
    <source>
        <dbReference type="PROSITE" id="PS01124"/>
    </source>
</evidence>
<dbReference type="SUPFAM" id="SSF46689">
    <property type="entry name" value="Homeodomain-like"/>
    <property type="match status" value="2"/>
</dbReference>
<dbReference type="KEGG" id="pkc:PKB_0032"/>
<dbReference type="Pfam" id="PF06719">
    <property type="entry name" value="AraC_N"/>
    <property type="match status" value="1"/>
</dbReference>
<dbReference type="GO" id="GO:0043565">
    <property type="term" value="F:sequence-specific DNA binding"/>
    <property type="evidence" value="ECO:0007669"/>
    <property type="project" value="InterPro"/>
</dbReference>
<keyword evidence="3" id="KW-0804">Transcription</keyword>
<dbReference type="PANTHER" id="PTHR43436:SF1">
    <property type="entry name" value="TRANSCRIPTIONAL REGULATORY PROTEIN"/>
    <property type="match status" value="1"/>
</dbReference>
<evidence type="ECO:0000313" key="6">
    <source>
        <dbReference type="Proteomes" id="UP000025241"/>
    </source>
</evidence>
<sequence length="313" mass="34844">MSQSSALYDPVAASRQELADIIERHCAGAGVHETAIDALSLARMNQPSEGRMPTLYRPALCVIAQGSKEIRVGPELYRYDELNLLVVSVTLPVSGMVIEASPDKPYLSLRLDIDPGELTRLIADAGLAGSTPRPASRGIYLQRLDTTVLDALLRLMRLLDTPRDIPMLAPLFIREILYRLLRGPQGHLLHDLAMTDSQTHRVTRAIEWLNRNFDKALRIEDLAREVNLSPSTLHHRFKEVTALSPLQYQKQLRLQEARRLMLSEGLEVAVAGHRVGYESPSQFSREYSRLFGAPPLRDLASLRSALGDAAMPA</sequence>
<dbReference type="AlphaFoldDB" id="A0A024H9L9"/>
<dbReference type="InterPro" id="IPR018062">
    <property type="entry name" value="HTH_AraC-typ_CS"/>
</dbReference>
<dbReference type="OrthoDB" id="34150at2"/>
<dbReference type="PROSITE" id="PS00041">
    <property type="entry name" value="HTH_ARAC_FAMILY_1"/>
    <property type="match status" value="1"/>
</dbReference>
<dbReference type="PANTHER" id="PTHR43436">
    <property type="entry name" value="ARAC-FAMILY TRANSCRIPTIONAL REGULATOR"/>
    <property type="match status" value="1"/>
</dbReference>
<reference evidence="5 6" key="2">
    <citation type="submission" date="2014-05" db="EMBL/GenBank/DDBJ databases">
        <title>Genome sequence of the 3-chlorobenzoate degrading bacterium Pseudomonas knackmussii B13 shows multiple evidence for horizontal gene transfer.</title>
        <authorList>
            <person name="Miyazaki R."/>
            <person name="Bertelli C."/>
            <person name="Falquet L."/>
            <person name="Robinson-Rechavi M."/>
            <person name="Gharib W."/>
            <person name="Roy S."/>
            <person name="Van der Meer J.R."/>
        </authorList>
    </citation>
    <scope>NUCLEOTIDE SEQUENCE [LARGE SCALE GENOMIC DNA]</scope>
    <source>
        <strain evidence="5 6">B13</strain>
    </source>
</reference>
<dbReference type="PROSITE" id="PS01124">
    <property type="entry name" value="HTH_ARAC_FAMILY_2"/>
    <property type="match status" value="1"/>
</dbReference>
<evidence type="ECO:0000313" key="5">
    <source>
        <dbReference type="EMBL" id="CDF81411.1"/>
    </source>
</evidence>
<gene>
    <name evidence="5" type="primary">yqhC</name>
    <name evidence="5" type="ORF">PKB_0032</name>
</gene>
<dbReference type="SMART" id="SM00342">
    <property type="entry name" value="HTH_ARAC"/>
    <property type="match status" value="1"/>
</dbReference>
<dbReference type="Gene3D" id="1.10.10.60">
    <property type="entry name" value="Homeodomain-like"/>
    <property type="match status" value="2"/>
</dbReference>
<organism evidence="5 6">
    <name type="scientific">Pseudomonas knackmussii (strain DSM 6978 / CCUG 54928 / LMG 23759 / B13)</name>
    <dbReference type="NCBI Taxonomy" id="1301098"/>
    <lineage>
        <taxon>Bacteria</taxon>
        <taxon>Pseudomonadati</taxon>
        <taxon>Pseudomonadota</taxon>
        <taxon>Gammaproteobacteria</taxon>
        <taxon>Pseudomonadales</taxon>
        <taxon>Pseudomonadaceae</taxon>
        <taxon>Pseudomonas</taxon>
    </lineage>
</organism>
<dbReference type="EMBL" id="HG322950">
    <property type="protein sequence ID" value="CDF81411.1"/>
    <property type="molecule type" value="Genomic_DNA"/>
</dbReference>
<feature type="domain" description="HTH araC/xylS-type" evidence="4">
    <location>
        <begin position="203"/>
        <end position="301"/>
    </location>
</feature>
<evidence type="ECO:0000256" key="1">
    <source>
        <dbReference type="ARBA" id="ARBA00023015"/>
    </source>
</evidence>
<keyword evidence="2" id="KW-0238">DNA-binding</keyword>
<accession>A0A024H9L9</accession>
<dbReference type="STRING" id="1301098.PKB_0032"/>
<dbReference type="Proteomes" id="UP000025241">
    <property type="component" value="Chromosome I"/>
</dbReference>
<proteinExistence type="predicted"/>
<dbReference type="RefSeq" id="WP_043248011.1">
    <property type="nucleotide sequence ID" value="NZ_HG322950.1"/>
</dbReference>
<keyword evidence="6" id="KW-1185">Reference proteome</keyword>
<protein>
    <submittedName>
        <fullName evidence="5">Transcriptional regulator, AraC family</fullName>
    </submittedName>
</protein>
<dbReference type="HOGENOM" id="CLU_000445_100_0_6"/>
<name>A0A024H9L9_PSEKB</name>